<name>A0A0D2FJD0_CLAB1</name>
<evidence type="ECO:0000256" key="1">
    <source>
        <dbReference type="ARBA" id="ARBA00004141"/>
    </source>
</evidence>
<dbReference type="VEuPathDB" id="FungiDB:Z519_12593"/>
<evidence type="ECO:0000256" key="4">
    <source>
        <dbReference type="ARBA" id="ARBA00023136"/>
    </source>
</evidence>
<comment type="subcellular location">
    <subcellularLocation>
        <location evidence="1">Membrane</location>
        <topology evidence="1">Multi-pass membrane protein</topology>
    </subcellularLocation>
</comment>
<dbReference type="SUPFAM" id="SSF103473">
    <property type="entry name" value="MFS general substrate transporter"/>
    <property type="match status" value="1"/>
</dbReference>
<keyword evidence="4 6" id="KW-0472">Membrane</keyword>
<feature type="transmembrane region" description="Helical" evidence="6">
    <location>
        <begin position="217"/>
        <end position="238"/>
    </location>
</feature>
<proteinExistence type="predicted"/>
<dbReference type="Pfam" id="PF07690">
    <property type="entry name" value="MFS_1"/>
    <property type="match status" value="1"/>
</dbReference>
<dbReference type="PANTHER" id="PTHR23502:SF23">
    <property type="entry name" value="FLUCONAZOLE RESISTANCE PROTEIN 1"/>
    <property type="match status" value="1"/>
</dbReference>
<feature type="transmembrane region" description="Helical" evidence="6">
    <location>
        <begin position="521"/>
        <end position="548"/>
    </location>
</feature>
<dbReference type="GO" id="GO:0005886">
    <property type="term" value="C:plasma membrane"/>
    <property type="evidence" value="ECO:0007669"/>
    <property type="project" value="TreeGrafter"/>
</dbReference>
<dbReference type="PROSITE" id="PS50850">
    <property type="entry name" value="MFS"/>
    <property type="match status" value="1"/>
</dbReference>
<feature type="transmembrane region" description="Helical" evidence="6">
    <location>
        <begin position="280"/>
        <end position="306"/>
    </location>
</feature>
<organism evidence="8 9">
    <name type="scientific">Cladophialophora bantiana (strain ATCC 10958 / CBS 173.52 / CDC B-1940 / NIH 8579)</name>
    <name type="common">Xylohypha bantiana</name>
    <dbReference type="NCBI Taxonomy" id="1442370"/>
    <lineage>
        <taxon>Eukaryota</taxon>
        <taxon>Fungi</taxon>
        <taxon>Dikarya</taxon>
        <taxon>Ascomycota</taxon>
        <taxon>Pezizomycotina</taxon>
        <taxon>Eurotiomycetes</taxon>
        <taxon>Chaetothyriomycetidae</taxon>
        <taxon>Chaetothyriales</taxon>
        <taxon>Herpotrichiellaceae</taxon>
        <taxon>Cladophialophora</taxon>
    </lineage>
</organism>
<sequence length="624" mass="68760">MLDIIRDAPLGQFLRWATHDRILLYPDEREGFVLPKLASGTPLERDVPDPEESEPEPAEPPGPEKQNLENNEPERVDDGKSGPEKADPEKADPDKTESVSGPSTHPVTRLEGDAALEPTLSRQHSLPFTEERLALDQRLELEKTKSKPISLHKSADGTILVDWYTTDDPENPQNWTKAKKLFVLVQICLYTFAMYGGSSIYVVSEGGVMRRFGVSEAAAAMGLSIYVIGYGVGPLLFAPLCEIPAIGRNGVYTPAFILFVIICVPTAVVDNYAGLLVLRFLQGFLCSPCLANGAASVGDMFSLLILPVYLSSWTAACFWGPALGPVVASFAVTAEGWRWSLWELLWMSAPILVVYLIAFPETSGATILRRRAARLRKLTGRTDLRSQSEIDQEHMKYSEVFFDAIIKPLEIMIKDPAVAYTNIYSALLYGVYYSFFEAFPLVYVAIYGFNLGELGLTFLSIGVACMIGVVIYNIYLLVYLVPDIIKHGLGAPEHRLVPALFGVCTLPAALFMFGWTSRHGVHWIVSLIGVVIVVSSNFVIFQCIFVYLPLSYPRYTASLLASNDFFRALFAAGCVIFSRPMFKNLGIGPGNSLLAGLSCVGLVGMFLLWRFGAKLRARSKFAVS</sequence>
<dbReference type="EMBL" id="KN847010">
    <property type="protein sequence ID" value="KIW86807.1"/>
    <property type="molecule type" value="Genomic_DNA"/>
</dbReference>
<evidence type="ECO:0000313" key="9">
    <source>
        <dbReference type="Proteomes" id="UP000053789"/>
    </source>
</evidence>
<dbReference type="Gene3D" id="1.20.1250.20">
    <property type="entry name" value="MFS general substrate transporter like domains"/>
    <property type="match status" value="1"/>
</dbReference>
<feature type="transmembrane region" description="Helical" evidence="6">
    <location>
        <begin position="456"/>
        <end position="475"/>
    </location>
</feature>
<feature type="transmembrane region" description="Helical" evidence="6">
    <location>
        <begin position="560"/>
        <end position="581"/>
    </location>
</feature>
<feature type="region of interest" description="Disordered" evidence="5">
    <location>
        <begin position="34"/>
        <end position="110"/>
    </location>
</feature>
<dbReference type="GO" id="GO:1990961">
    <property type="term" value="P:xenobiotic detoxification by transmembrane export across the plasma membrane"/>
    <property type="evidence" value="ECO:0007669"/>
    <property type="project" value="TreeGrafter"/>
</dbReference>
<feature type="compositionally biased region" description="Basic and acidic residues" evidence="5">
    <location>
        <begin position="72"/>
        <end position="97"/>
    </location>
</feature>
<dbReference type="PANTHER" id="PTHR23502">
    <property type="entry name" value="MAJOR FACILITATOR SUPERFAMILY"/>
    <property type="match status" value="1"/>
</dbReference>
<feature type="transmembrane region" description="Helical" evidence="6">
    <location>
        <begin position="250"/>
        <end position="268"/>
    </location>
</feature>
<dbReference type="InterPro" id="IPR036259">
    <property type="entry name" value="MFS_trans_sf"/>
</dbReference>
<keyword evidence="3 6" id="KW-1133">Transmembrane helix</keyword>
<dbReference type="AlphaFoldDB" id="A0A0D2FJD0"/>
<dbReference type="Proteomes" id="UP000053789">
    <property type="component" value="Unassembled WGS sequence"/>
</dbReference>
<dbReference type="CDD" id="cd17323">
    <property type="entry name" value="MFS_Tpo1_MDR_like"/>
    <property type="match status" value="1"/>
</dbReference>
<evidence type="ECO:0000256" key="5">
    <source>
        <dbReference type="SAM" id="MobiDB-lite"/>
    </source>
</evidence>
<evidence type="ECO:0000313" key="8">
    <source>
        <dbReference type="EMBL" id="KIW86807.1"/>
    </source>
</evidence>
<evidence type="ECO:0000256" key="2">
    <source>
        <dbReference type="ARBA" id="ARBA00022692"/>
    </source>
</evidence>
<evidence type="ECO:0000256" key="3">
    <source>
        <dbReference type="ARBA" id="ARBA00022989"/>
    </source>
</evidence>
<accession>A0A0D2FJD0</accession>
<feature type="transmembrane region" description="Helical" evidence="6">
    <location>
        <begin position="313"/>
        <end position="332"/>
    </location>
</feature>
<keyword evidence="9" id="KW-1185">Reference proteome</keyword>
<gene>
    <name evidence="8" type="ORF">Z519_12593</name>
</gene>
<dbReference type="RefSeq" id="XP_016613476.1">
    <property type="nucleotide sequence ID" value="XM_016770298.1"/>
</dbReference>
<keyword evidence="2 6" id="KW-0812">Transmembrane</keyword>
<dbReference type="GeneID" id="27705521"/>
<dbReference type="InterPro" id="IPR020846">
    <property type="entry name" value="MFS_dom"/>
</dbReference>
<feature type="domain" description="Major facilitator superfamily (MFS) profile" evidence="7">
    <location>
        <begin position="183"/>
        <end position="624"/>
    </location>
</feature>
<protein>
    <recommendedName>
        <fullName evidence="7">Major facilitator superfamily (MFS) profile domain-containing protein</fullName>
    </recommendedName>
</protein>
<dbReference type="OrthoDB" id="3357846at2759"/>
<feature type="transmembrane region" description="Helical" evidence="6">
    <location>
        <begin position="496"/>
        <end position="515"/>
    </location>
</feature>
<dbReference type="HOGENOM" id="CLU_008455_11_1_1"/>
<feature type="transmembrane region" description="Helical" evidence="6">
    <location>
        <begin position="593"/>
        <end position="611"/>
    </location>
</feature>
<reference evidence="8" key="1">
    <citation type="submission" date="2015-01" db="EMBL/GenBank/DDBJ databases">
        <title>The Genome Sequence of Cladophialophora bantiana CBS 173.52.</title>
        <authorList>
            <consortium name="The Broad Institute Genomics Platform"/>
            <person name="Cuomo C."/>
            <person name="de Hoog S."/>
            <person name="Gorbushina A."/>
            <person name="Stielow B."/>
            <person name="Teixiera M."/>
            <person name="Abouelleil A."/>
            <person name="Chapman S.B."/>
            <person name="Priest M."/>
            <person name="Young S.K."/>
            <person name="Wortman J."/>
            <person name="Nusbaum C."/>
            <person name="Birren B."/>
        </authorList>
    </citation>
    <scope>NUCLEOTIDE SEQUENCE [LARGE SCALE GENOMIC DNA]</scope>
    <source>
        <strain evidence="8">CBS 173.52</strain>
    </source>
</reference>
<dbReference type="InterPro" id="IPR011701">
    <property type="entry name" value="MFS"/>
</dbReference>
<feature type="transmembrane region" description="Helical" evidence="6">
    <location>
        <begin position="181"/>
        <end position="202"/>
    </location>
</feature>
<evidence type="ECO:0000256" key="6">
    <source>
        <dbReference type="SAM" id="Phobius"/>
    </source>
</evidence>
<feature type="transmembrane region" description="Helical" evidence="6">
    <location>
        <begin position="344"/>
        <end position="368"/>
    </location>
</feature>
<dbReference type="GO" id="GO:0015244">
    <property type="term" value="F:fluconazole transmembrane transporter activity"/>
    <property type="evidence" value="ECO:0007669"/>
    <property type="project" value="TreeGrafter"/>
</dbReference>
<evidence type="ECO:0000259" key="7">
    <source>
        <dbReference type="PROSITE" id="PS50850"/>
    </source>
</evidence>